<proteinExistence type="inferred from homology"/>
<dbReference type="Gene3D" id="3.40.50.720">
    <property type="entry name" value="NAD(P)-binding Rossmann-like Domain"/>
    <property type="match status" value="1"/>
</dbReference>
<dbReference type="PRINTS" id="PR00081">
    <property type="entry name" value="GDHRDH"/>
</dbReference>
<dbReference type="SUPFAM" id="SSF51735">
    <property type="entry name" value="NAD(P)-binding Rossmann-fold domains"/>
    <property type="match status" value="1"/>
</dbReference>
<evidence type="ECO:0000313" key="4">
    <source>
        <dbReference type="Proteomes" id="UP000239290"/>
    </source>
</evidence>
<reference evidence="4" key="1">
    <citation type="submission" date="2018-02" db="EMBL/GenBank/DDBJ databases">
        <title>Draft genome sequencing of Rhodococcus opacus KU647198.</title>
        <authorList>
            <person name="Zheng B.-X."/>
        </authorList>
    </citation>
    <scope>NUCLEOTIDE SEQUENCE [LARGE SCALE GENOMIC DNA]</scope>
    <source>
        <strain evidence="4">04-OD7</strain>
    </source>
</reference>
<accession>A0A2S8J7R7</accession>
<protein>
    <submittedName>
        <fullName evidence="3">Short-chain dehydrogenase</fullName>
    </submittedName>
</protein>
<dbReference type="PANTHER" id="PTHR43639:SF1">
    <property type="entry name" value="SHORT-CHAIN DEHYDROGENASE_REDUCTASE FAMILY PROTEIN"/>
    <property type="match status" value="1"/>
</dbReference>
<evidence type="ECO:0000256" key="1">
    <source>
        <dbReference type="ARBA" id="ARBA00006484"/>
    </source>
</evidence>
<name>A0A2S8J7R7_RHOOP</name>
<comment type="similarity">
    <text evidence="1">Belongs to the short-chain dehydrogenases/reductases (SDR) family.</text>
</comment>
<dbReference type="GO" id="GO:0016491">
    <property type="term" value="F:oxidoreductase activity"/>
    <property type="evidence" value="ECO:0007669"/>
    <property type="project" value="UniProtKB-KW"/>
</dbReference>
<sequence length="253" mass="26463">MVESMSWTVVGGASGGLGRAIARSLAEDGHDVVVAYRGNRAGADETAELVRSSGRKAMIEQVDLAIPDEARAFASRVADAGAVRGVVYAAGPVIPMSFIAKTELETFSRVIDNDLKSCFNLVQPFLPMLRASSGAVTAIVTPVIERYSKMDLMSSAPKAGVQALIRGIAGEEGRFGVRANAVGAGVIEGEGMFDKLVKSGVFTEQGLALAKSETTLGRFGDVTDVAEAVRFLMSDRAGWITGQTLNVDGGYGV</sequence>
<dbReference type="Proteomes" id="UP000239290">
    <property type="component" value="Unassembled WGS sequence"/>
</dbReference>
<dbReference type="EMBL" id="PUIO01000030">
    <property type="protein sequence ID" value="PQP22582.1"/>
    <property type="molecule type" value="Genomic_DNA"/>
</dbReference>
<organism evidence="3 4">
    <name type="scientific">Rhodococcus opacus</name>
    <name type="common">Nocardia opaca</name>
    <dbReference type="NCBI Taxonomy" id="37919"/>
    <lineage>
        <taxon>Bacteria</taxon>
        <taxon>Bacillati</taxon>
        <taxon>Actinomycetota</taxon>
        <taxon>Actinomycetes</taxon>
        <taxon>Mycobacteriales</taxon>
        <taxon>Nocardiaceae</taxon>
        <taxon>Rhodococcus</taxon>
    </lineage>
</organism>
<dbReference type="PANTHER" id="PTHR43639">
    <property type="entry name" value="OXIDOREDUCTASE, SHORT-CHAIN DEHYDROGENASE/REDUCTASE FAMILY (AFU_ORTHOLOGUE AFUA_5G02870)"/>
    <property type="match status" value="1"/>
</dbReference>
<evidence type="ECO:0000313" key="3">
    <source>
        <dbReference type="EMBL" id="PQP22582.1"/>
    </source>
</evidence>
<dbReference type="AlphaFoldDB" id="A0A2S8J7R7"/>
<keyword evidence="2" id="KW-0560">Oxidoreductase</keyword>
<comment type="caution">
    <text evidence="3">The sequence shown here is derived from an EMBL/GenBank/DDBJ whole genome shotgun (WGS) entry which is preliminary data.</text>
</comment>
<dbReference type="InterPro" id="IPR002347">
    <property type="entry name" value="SDR_fam"/>
</dbReference>
<evidence type="ECO:0000256" key="2">
    <source>
        <dbReference type="ARBA" id="ARBA00023002"/>
    </source>
</evidence>
<gene>
    <name evidence="3" type="ORF">C5613_23290</name>
</gene>
<dbReference type="InterPro" id="IPR036291">
    <property type="entry name" value="NAD(P)-bd_dom_sf"/>
</dbReference>
<dbReference type="RefSeq" id="WP_105417956.1">
    <property type="nucleotide sequence ID" value="NZ_PUIO01000030.1"/>
</dbReference>
<dbReference type="Pfam" id="PF13561">
    <property type="entry name" value="adh_short_C2"/>
    <property type="match status" value="1"/>
</dbReference>